<dbReference type="InterPro" id="IPR021327">
    <property type="entry name" value="DUF2934"/>
</dbReference>
<evidence type="ECO:0008006" key="4">
    <source>
        <dbReference type="Google" id="ProtNLM"/>
    </source>
</evidence>
<accession>A0ABR6HMY4</accession>
<gene>
    <name evidence="2" type="ORF">FHS00_001501</name>
</gene>
<feature type="region of interest" description="Disordered" evidence="1">
    <location>
        <begin position="15"/>
        <end position="129"/>
    </location>
</feature>
<feature type="compositionally biased region" description="Basic and acidic residues" evidence="1">
    <location>
        <begin position="15"/>
        <end position="48"/>
    </location>
</feature>
<comment type="caution">
    <text evidence="2">The sequence shown here is derived from an EMBL/GenBank/DDBJ whole genome shotgun (WGS) entry which is preliminary data.</text>
</comment>
<dbReference type="RefSeq" id="WP_221188756.1">
    <property type="nucleotide sequence ID" value="NZ_JACIBX010000004.1"/>
</dbReference>
<name>A0ABR6HMY4_9RHOB</name>
<sequence length="129" mass="13427">MADDREERIRKLAYEMWQRDGSPEGQHDLHWHEAAREVDAQMQDESRAKGAASPAPHQGDEGGAGLGGAEVSGAGKPKAPRARKSAATGADGAAKPARKAAAKSTKAPARSSTPRKPRAKKDAPPGDAG</sequence>
<dbReference type="EMBL" id="JACIBX010000004">
    <property type="protein sequence ID" value="MBB3711925.1"/>
    <property type="molecule type" value="Genomic_DNA"/>
</dbReference>
<dbReference type="Pfam" id="PF11154">
    <property type="entry name" value="DUF2934"/>
    <property type="match status" value="1"/>
</dbReference>
<protein>
    <recommendedName>
        <fullName evidence="4">DUF2934 domain-containing protein</fullName>
    </recommendedName>
</protein>
<feature type="compositionally biased region" description="Basic and acidic residues" evidence="1">
    <location>
        <begin position="120"/>
        <end position="129"/>
    </location>
</feature>
<evidence type="ECO:0000256" key="1">
    <source>
        <dbReference type="SAM" id="MobiDB-lite"/>
    </source>
</evidence>
<feature type="compositionally biased region" description="Low complexity" evidence="1">
    <location>
        <begin position="102"/>
        <end position="112"/>
    </location>
</feature>
<feature type="compositionally biased region" description="Gly residues" evidence="1">
    <location>
        <begin position="61"/>
        <end position="70"/>
    </location>
</feature>
<organism evidence="2 3">
    <name type="scientific">Limimaricola variabilis</name>
    <dbReference type="NCBI Taxonomy" id="1492771"/>
    <lineage>
        <taxon>Bacteria</taxon>
        <taxon>Pseudomonadati</taxon>
        <taxon>Pseudomonadota</taxon>
        <taxon>Alphaproteobacteria</taxon>
        <taxon>Rhodobacterales</taxon>
        <taxon>Paracoccaceae</taxon>
        <taxon>Limimaricola</taxon>
    </lineage>
</organism>
<dbReference type="Proteomes" id="UP000576152">
    <property type="component" value="Unassembled WGS sequence"/>
</dbReference>
<evidence type="ECO:0000313" key="3">
    <source>
        <dbReference type="Proteomes" id="UP000576152"/>
    </source>
</evidence>
<reference evidence="2 3" key="1">
    <citation type="submission" date="2020-08" db="EMBL/GenBank/DDBJ databases">
        <title>Genomic Encyclopedia of Type Strains, Phase III (KMG-III): the genomes of soil and plant-associated and newly described type strains.</title>
        <authorList>
            <person name="Whitman W."/>
        </authorList>
    </citation>
    <scope>NUCLEOTIDE SEQUENCE [LARGE SCALE GENOMIC DNA]</scope>
    <source>
        <strain evidence="2 3">CECT 8572</strain>
    </source>
</reference>
<proteinExistence type="predicted"/>
<feature type="compositionally biased region" description="Low complexity" evidence="1">
    <location>
        <begin position="85"/>
        <end position="95"/>
    </location>
</feature>
<evidence type="ECO:0000313" key="2">
    <source>
        <dbReference type="EMBL" id="MBB3711925.1"/>
    </source>
</evidence>
<keyword evidence="3" id="KW-1185">Reference proteome</keyword>